<evidence type="ECO:0000313" key="2">
    <source>
        <dbReference type="EMBL" id="QBP17920.1"/>
    </source>
</evidence>
<name>A0A4P6ZKZ6_9LACO</name>
<dbReference type="KEGG" id="lji:ELX58_01875"/>
<evidence type="ECO:0000313" key="3">
    <source>
        <dbReference type="Proteomes" id="UP000294321"/>
    </source>
</evidence>
<organism evidence="2 3">
    <name type="scientific">Acetilactobacillus jinshanensis</name>
    <dbReference type="NCBI Taxonomy" id="1720083"/>
    <lineage>
        <taxon>Bacteria</taxon>
        <taxon>Bacillati</taxon>
        <taxon>Bacillota</taxon>
        <taxon>Bacilli</taxon>
        <taxon>Lactobacillales</taxon>
        <taxon>Lactobacillaceae</taxon>
        <taxon>Acetilactobacillus</taxon>
    </lineage>
</organism>
<dbReference type="Proteomes" id="UP000294321">
    <property type="component" value="Chromosome"/>
</dbReference>
<accession>A0A4P6ZKZ6</accession>
<dbReference type="AlphaFoldDB" id="A0A4P6ZKZ6"/>
<keyword evidence="1" id="KW-0963">Cytoplasm</keyword>
<evidence type="ECO:0000256" key="1">
    <source>
        <dbReference type="ARBA" id="ARBA00022490"/>
    </source>
</evidence>
<dbReference type="InterPro" id="IPR016979">
    <property type="entry name" value="DUF2129"/>
</dbReference>
<reference evidence="3" key="1">
    <citation type="submission" date="2018-12" db="EMBL/GenBank/DDBJ databases">
        <title>A new species of lactobacillus.</title>
        <authorList>
            <person name="Jian Y."/>
            <person name="Xin L."/>
            <person name="Hong Z.J."/>
            <person name="Ming L.Z."/>
            <person name="Hong X.Z."/>
        </authorList>
    </citation>
    <scope>NUCLEOTIDE SEQUENCE [LARGE SCALE GENOMIC DNA]</scope>
    <source>
        <strain evidence="3">HSLZ-75</strain>
    </source>
</reference>
<dbReference type="Pfam" id="PF09902">
    <property type="entry name" value="DUF2129"/>
    <property type="match status" value="1"/>
</dbReference>
<keyword evidence="3" id="KW-1185">Reference proteome</keyword>
<proteinExistence type="predicted"/>
<sequence>MKLKLKIKDRVSLIVYVYSLRQASNLKKYGDLKYVSKRMHYVILYVDKSQLSPIKKRISHLNFVKKIYDSSLSALSKELADRTIKESVKEGD</sequence>
<gene>
    <name evidence="2" type="ORF">ELX58_01875</name>
</gene>
<protein>
    <submittedName>
        <fullName evidence="2">DUF2129 domain-containing protein</fullName>
    </submittedName>
</protein>
<dbReference type="OrthoDB" id="2990788at2"/>
<dbReference type="EMBL" id="CP034726">
    <property type="protein sequence ID" value="QBP17920.1"/>
    <property type="molecule type" value="Genomic_DNA"/>
</dbReference>